<keyword evidence="2" id="KW-1185">Reference proteome</keyword>
<proteinExistence type="predicted"/>
<accession>A0A1I1T330</accession>
<organism evidence="1 2">
    <name type="scientific">Pseudoalteromonas denitrificans DSM 6059</name>
    <dbReference type="NCBI Taxonomy" id="1123010"/>
    <lineage>
        <taxon>Bacteria</taxon>
        <taxon>Pseudomonadati</taxon>
        <taxon>Pseudomonadota</taxon>
        <taxon>Gammaproteobacteria</taxon>
        <taxon>Alteromonadales</taxon>
        <taxon>Pseudoalteromonadaceae</taxon>
        <taxon>Pseudoalteromonas</taxon>
    </lineage>
</organism>
<dbReference type="SUPFAM" id="SSF52172">
    <property type="entry name" value="CheY-like"/>
    <property type="match status" value="1"/>
</dbReference>
<evidence type="ECO:0000313" key="2">
    <source>
        <dbReference type="Proteomes" id="UP000198862"/>
    </source>
</evidence>
<sequence length="46" mass="5072">MNILLIEDESAIADTLIHVLALDGFNVNWVDTGEAVTWSTKFSHPS</sequence>
<dbReference type="Proteomes" id="UP000198862">
    <property type="component" value="Unassembled WGS sequence"/>
</dbReference>
<protein>
    <submittedName>
        <fullName evidence="1">Two-component system, OmpR family, catabolic regulation response regulator CreB</fullName>
    </submittedName>
</protein>
<dbReference type="InterPro" id="IPR011006">
    <property type="entry name" value="CheY-like_superfamily"/>
</dbReference>
<dbReference type="RefSeq" id="WP_177208159.1">
    <property type="nucleotide sequence ID" value="NZ_FOLO01000065.1"/>
</dbReference>
<gene>
    <name evidence="1" type="ORF">SAMN02745724_04778</name>
</gene>
<reference evidence="1 2" key="1">
    <citation type="submission" date="2016-10" db="EMBL/GenBank/DDBJ databases">
        <authorList>
            <person name="de Groot N.N."/>
        </authorList>
    </citation>
    <scope>NUCLEOTIDE SEQUENCE [LARGE SCALE GENOMIC DNA]</scope>
    <source>
        <strain evidence="1 2">DSM 6059</strain>
    </source>
</reference>
<dbReference type="EMBL" id="FOLO01000065">
    <property type="protein sequence ID" value="SFD53066.1"/>
    <property type="molecule type" value="Genomic_DNA"/>
</dbReference>
<dbReference type="AlphaFoldDB" id="A0A1I1T330"/>
<evidence type="ECO:0000313" key="1">
    <source>
        <dbReference type="EMBL" id="SFD53066.1"/>
    </source>
</evidence>
<name>A0A1I1T330_9GAMM</name>